<comment type="subcellular location">
    <subcellularLocation>
        <location evidence="1">Nucleus</location>
    </subcellularLocation>
</comment>
<dbReference type="GO" id="GO:0000400">
    <property type="term" value="F:four-way junction DNA binding"/>
    <property type="evidence" value="ECO:0007669"/>
    <property type="project" value="TreeGrafter"/>
</dbReference>
<name>A0A4P9Y712_9FUNG</name>
<evidence type="ECO:0000313" key="5">
    <source>
        <dbReference type="Proteomes" id="UP000267251"/>
    </source>
</evidence>
<dbReference type="GO" id="GO:0000723">
    <property type="term" value="P:telomere maintenance"/>
    <property type="evidence" value="ECO:0007669"/>
    <property type="project" value="TreeGrafter"/>
</dbReference>
<organism evidence="4 5">
    <name type="scientific">Piptocephalis cylindrospora</name>
    <dbReference type="NCBI Taxonomy" id="1907219"/>
    <lineage>
        <taxon>Eukaryota</taxon>
        <taxon>Fungi</taxon>
        <taxon>Fungi incertae sedis</taxon>
        <taxon>Zoopagomycota</taxon>
        <taxon>Zoopagomycotina</taxon>
        <taxon>Zoopagomycetes</taxon>
        <taxon>Zoopagales</taxon>
        <taxon>Piptocephalidaceae</taxon>
        <taxon>Piptocephalis</taxon>
    </lineage>
</organism>
<protein>
    <submittedName>
        <fullName evidence="4">P-loop containing nucleoside triphosphate hydrolase protein</fullName>
    </submittedName>
</protein>
<evidence type="ECO:0000259" key="3">
    <source>
        <dbReference type="Pfam" id="PF08423"/>
    </source>
</evidence>
<keyword evidence="2" id="KW-0539">Nucleus</keyword>
<dbReference type="GO" id="GO:0016787">
    <property type="term" value="F:hydrolase activity"/>
    <property type="evidence" value="ECO:0007669"/>
    <property type="project" value="UniProtKB-KW"/>
</dbReference>
<dbReference type="GO" id="GO:0005657">
    <property type="term" value="C:replication fork"/>
    <property type="evidence" value="ECO:0007669"/>
    <property type="project" value="TreeGrafter"/>
</dbReference>
<dbReference type="GO" id="GO:0003697">
    <property type="term" value="F:single-stranded DNA binding"/>
    <property type="evidence" value="ECO:0007669"/>
    <property type="project" value="TreeGrafter"/>
</dbReference>
<dbReference type="InterPro" id="IPR051988">
    <property type="entry name" value="HRR_RAD51_Paralog"/>
</dbReference>
<gene>
    <name evidence="4" type="ORF">BJ684DRAFT_14807</name>
</gene>
<dbReference type="PANTHER" id="PTHR46457">
    <property type="entry name" value="DNA REPAIR PROTEIN RAD51 HOMOLOG 4"/>
    <property type="match status" value="1"/>
</dbReference>
<dbReference type="OrthoDB" id="336321at2759"/>
<dbReference type="GO" id="GO:0033063">
    <property type="term" value="C:Rad51B-Rad51C-Rad51D-XRCC2 complex"/>
    <property type="evidence" value="ECO:0007669"/>
    <property type="project" value="TreeGrafter"/>
</dbReference>
<feature type="domain" description="Rad51-like C-terminal" evidence="3">
    <location>
        <begin position="24"/>
        <end position="87"/>
    </location>
</feature>
<dbReference type="Proteomes" id="UP000267251">
    <property type="component" value="Unassembled WGS sequence"/>
</dbReference>
<dbReference type="GO" id="GO:0007131">
    <property type="term" value="P:reciprocal meiotic recombination"/>
    <property type="evidence" value="ECO:0007669"/>
    <property type="project" value="TreeGrafter"/>
</dbReference>
<dbReference type="InterPro" id="IPR013632">
    <property type="entry name" value="Rad51_C"/>
</dbReference>
<dbReference type="AlphaFoldDB" id="A0A4P9Y712"/>
<evidence type="ECO:0000256" key="2">
    <source>
        <dbReference type="ARBA" id="ARBA00023242"/>
    </source>
</evidence>
<dbReference type="Pfam" id="PF08423">
    <property type="entry name" value="Rad51"/>
    <property type="match status" value="1"/>
</dbReference>
<evidence type="ECO:0000313" key="4">
    <source>
        <dbReference type="EMBL" id="RKP14898.1"/>
    </source>
</evidence>
<dbReference type="EMBL" id="KZ987778">
    <property type="protein sequence ID" value="RKP14898.1"/>
    <property type="molecule type" value="Genomic_DNA"/>
</dbReference>
<keyword evidence="5" id="KW-1185">Reference proteome</keyword>
<dbReference type="GO" id="GO:0042148">
    <property type="term" value="P:DNA strand invasion"/>
    <property type="evidence" value="ECO:0007669"/>
    <property type="project" value="TreeGrafter"/>
</dbReference>
<accession>A0A4P9Y712</accession>
<dbReference type="GO" id="GO:0008094">
    <property type="term" value="F:ATP-dependent activity, acting on DNA"/>
    <property type="evidence" value="ECO:0007669"/>
    <property type="project" value="TreeGrafter"/>
</dbReference>
<evidence type="ECO:0000256" key="1">
    <source>
        <dbReference type="ARBA" id="ARBA00004123"/>
    </source>
</evidence>
<dbReference type="Gene3D" id="3.40.50.300">
    <property type="entry name" value="P-loop containing nucleotide triphosphate hydrolases"/>
    <property type="match status" value="1"/>
</dbReference>
<sequence length="251" mass="27329">MQAPLPLYAMLLQEEERQVGQAHTVGLEGLDALLGERGLQDAGITEICGPSGVGKTQICHKAMATVLDSPTGSVLYIDSGGSFSAPILSRLCDGPPDPYRTWIEPCEDIWGLLELLWDIYVQKTKGQGWAFPVNLIVIDSITPLFNPFPPHRQGQGHALMSDLSTVLHGLQYHGCYILVVNGTTGRSASTAGPMDGTDPFITCRPALGYQWQAVCDTQIFLPSWGQAIVTRSRHLPSGFWSTWDLTFPPGH</sequence>
<proteinExistence type="predicted"/>
<dbReference type="GO" id="GO:0005815">
    <property type="term" value="C:microtubule organizing center"/>
    <property type="evidence" value="ECO:0007669"/>
    <property type="project" value="TreeGrafter"/>
</dbReference>
<reference evidence="5" key="1">
    <citation type="journal article" date="2018" name="Nat. Microbiol.">
        <title>Leveraging single-cell genomics to expand the fungal tree of life.</title>
        <authorList>
            <person name="Ahrendt S.R."/>
            <person name="Quandt C.A."/>
            <person name="Ciobanu D."/>
            <person name="Clum A."/>
            <person name="Salamov A."/>
            <person name="Andreopoulos B."/>
            <person name="Cheng J.F."/>
            <person name="Woyke T."/>
            <person name="Pelin A."/>
            <person name="Henrissat B."/>
            <person name="Reynolds N.K."/>
            <person name="Benny G.L."/>
            <person name="Smith M.E."/>
            <person name="James T.Y."/>
            <person name="Grigoriev I.V."/>
        </authorList>
    </citation>
    <scope>NUCLEOTIDE SEQUENCE [LARGE SCALE GENOMIC DNA]</scope>
</reference>
<dbReference type="InterPro" id="IPR027417">
    <property type="entry name" value="P-loop_NTPase"/>
</dbReference>
<dbReference type="PANTHER" id="PTHR46457:SF1">
    <property type="entry name" value="DNA REPAIR PROTEIN RAD51 HOMOLOG 4"/>
    <property type="match status" value="1"/>
</dbReference>
<keyword evidence="4" id="KW-0378">Hydrolase</keyword>
<dbReference type="GO" id="GO:0000724">
    <property type="term" value="P:double-strand break repair via homologous recombination"/>
    <property type="evidence" value="ECO:0007669"/>
    <property type="project" value="TreeGrafter"/>
</dbReference>
<dbReference type="SUPFAM" id="SSF52540">
    <property type="entry name" value="P-loop containing nucleoside triphosphate hydrolases"/>
    <property type="match status" value="1"/>
</dbReference>